<sequence>MIHLFLAEGFEEIEALGTLDILRRCGLNVQTVSINKESVVSGAHGIDINADITWDELDLTNVENIILPGGMPGAENLRNKAELISQIKLVNTRGGIIGAICAAPFILGTNKMLTDKRATCYPGFEKYLEGATTTGNLAEEDGNIITGKGPGATFEFAAKIAKRFVDSKIVDDVLNGMIAKSE</sequence>
<dbReference type="GO" id="GO:0005737">
    <property type="term" value="C:cytoplasm"/>
    <property type="evidence" value="ECO:0007669"/>
    <property type="project" value="TreeGrafter"/>
</dbReference>
<evidence type="ECO:0000313" key="2">
    <source>
        <dbReference type="EMBL" id="QFQ11885.1"/>
    </source>
</evidence>
<evidence type="ECO:0000259" key="1">
    <source>
        <dbReference type="Pfam" id="PF01965"/>
    </source>
</evidence>
<evidence type="ECO:0000313" key="3">
    <source>
        <dbReference type="Proteomes" id="UP000249375"/>
    </source>
</evidence>
<dbReference type="RefSeq" id="WP_111897740.1">
    <property type="nucleotide sequence ID" value="NZ_CP033459.1"/>
</dbReference>
<name>A0A5P8E4E6_9BACT</name>
<reference evidence="2 3" key="1">
    <citation type="submission" date="2018-11" db="EMBL/GenBank/DDBJ databases">
        <authorList>
            <person name="Na S.W."/>
            <person name="Baik M."/>
        </authorList>
    </citation>
    <scope>NUCLEOTIDE SEQUENCE [LARGE SCALE GENOMIC DNA]</scope>
    <source>
        <strain evidence="2 3">E39</strain>
    </source>
</reference>
<organism evidence="2 3">
    <name type="scientific">Pseudoprevotella muciniphila</name>
    <dbReference type="NCBI Taxonomy" id="2133944"/>
    <lineage>
        <taxon>Bacteria</taxon>
        <taxon>Pseudomonadati</taxon>
        <taxon>Bacteroidota</taxon>
        <taxon>Bacteroidia</taxon>
        <taxon>Bacteroidales</taxon>
        <taxon>Prevotellaceae</taxon>
        <taxon>Pseudoprevotella</taxon>
    </lineage>
</organism>
<dbReference type="EMBL" id="CP033459">
    <property type="protein sequence ID" value="QFQ11885.1"/>
    <property type="molecule type" value="Genomic_DNA"/>
</dbReference>
<dbReference type="Gene3D" id="3.40.50.880">
    <property type="match status" value="1"/>
</dbReference>
<feature type="domain" description="DJ-1/PfpI" evidence="1">
    <location>
        <begin position="2"/>
        <end position="162"/>
    </location>
</feature>
<dbReference type="PANTHER" id="PTHR48094:SF12">
    <property type="entry name" value="PARKINSON DISEASE PROTEIN 7 HOMOLOG"/>
    <property type="match status" value="1"/>
</dbReference>
<dbReference type="Proteomes" id="UP000249375">
    <property type="component" value="Chromosome"/>
</dbReference>
<proteinExistence type="predicted"/>
<keyword evidence="3" id="KW-1185">Reference proteome</keyword>
<dbReference type="Pfam" id="PF01965">
    <property type="entry name" value="DJ-1_PfpI"/>
    <property type="match status" value="1"/>
</dbReference>
<dbReference type="OrthoDB" id="9792284at2"/>
<dbReference type="AlphaFoldDB" id="A0A5P8E4E6"/>
<dbReference type="InterPro" id="IPR002818">
    <property type="entry name" value="DJ-1/PfpI"/>
</dbReference>
<dbReference type="PANTHER" id="PTHR48094">
    <property type="entry name" value="PROTEIN/NUCLEIC ACID DEGLYCASE DJ-1-RELATED"/>
    <property type="match status" value="1"/>
</dbReference>
<dbReference type="KEGG" id="alq:C7Y71_001955"/>
<dbReference type="InterPro" id="IPR029062">
    <property type="entry name" value="Class_I_gatase-like"/>
</dbReference>
<accession>A0A5P8E4E6</accession>
<gene>
    <name evidence="2" type="ORF">C7Y71_001955</name>
</gene>
<protein>
    <submittedName>
        <fullName evidence="2">DJ-1 family protein</fullName>
    </submittedName>
</protein>
<dbReference type="InterPro" id="IPR006287">
    <property type="entry name" value="DJ-1"/>
</dbReference>
<dbReference type="InterPro" id="IPR050325">
    <property type="entry name" value="Prot/Nucl_acid_deglycase"/>
</dbReference>
<dbReference type="NCBIfam" id="TIGR01383">
    <property type="entry name" value="not_thiJ"/>
    <property type="match status" value="1"/>
</dbReference>
<dbReference type="CDD" id="cd03135">
    <property type="entry name" value="GATase1_DJ-1"/>
    <property type="match status" value="1"/>
</dbReference>
<dbReference type="SUPFAM" id="SSF52317">
    <property type="entry name" value="Class I glutamine amidotransferase-like"/>
    <property type="match status" value="1"/>
</dbReference>